<evidence type="ECO:0000313" key="2">
    <source>
        <dbReference type="Proteomes" id="UP001058271"/>
    </source>
</evidence>
<dbReference type="Proteomes" id="UP001058271">
    <property type="component" value="Chromosome"/>
</dbReference>
<proteinExistence type="predicted"/>
<sequence length="83" mass="8991">MTATPPPDVEGFLRLLAAEPTLLPPAPADGIGDATRRRTQDEIHSCLRCGRRAQEAFIAGTRLGPRWLDLCAACGHWLRTSAP</sequence>
<reference evidence="1" key="1">
    <citation type="submission" date="2021-04" db="EMBL/GenBank/DDBJ databases">
        <title>Biosynthetic gene clusters of Dactylosporangioum roseum.</title>
        <authorList>
            <person name="Hartkoorn R.C."/>
            <person name="Beaudoing E."/>
            <person name="Hot D."/>
            <person name="Moureu S."/>
        </authorList>
    </citation>
    <scope>NUCLEOTIDE SEQUENCE</scope>
    <source>
        <strain evidence="1">NRRL B-16295</strain>
    </source>
</reference>
<evidence type="ECO:0000313" key="1">
    <source>
        <dbReference type="EMBL" id="UWZ37740.1"/>
    </source>
</evidence>
<keyword evidence="2" id="KW-1185">Reference proteome</keyword>
<gene>
    <name evidence="1" type="ORF">Drose_05580</name>
</gene>
<evidence type="ECO:0008006" key="3">
    <source>
        <dbReference type="Google" id="ProtNLM"/>
    </source>
</evidence>
<dbReference type="RefSeq" id="WP_260727103.1">
    <property type="nucleotide sequence ID" value="NZ_BAAABS010000033.1"/>
</dbReference>
<organism evidence="1 2">
    <name type="scientific">Dactylosporangium roseum</name>
    <dbReference type="NCBI Taxonomy" id="47989"/>
    <lineage>
        <taxon>Bacteria</taxon>
        <taxon>Bacillati</taxon>
        <taxon>Actinomycetota</taxon>
        <taxon>Actinomycetes</taxon>
        <taxon>Micromonosporales</taxon>
        <taxon>Micromonosporaceae</taxon>
        <taxon>Dactylosporangium</taxon>
    </lineage>
</organism>
<name>A0ABY5Z9T1_9ACTN</name>
<accession>A0ABY5Z9T1</accession>
<dbReference type="EMBL" id="CP073721">
    <property type="protein sequence ID" value="UWZ37740.1"/>
    <property type="molecule type" value="Genomic_DNA"/>
</dbReference>
<protein>
    <recommendedName>
        <fullName evidence="3">GATA-type domain-containing protein</fullName>
    </recommendedName>
</protein>